<dbReference type="InterPro" id="IPR001111">
    <property type="entry name" value="TGF-b_propeptide"/>
</dbReference>
<evidence type="ECO:0000259" key="6">
    <source>
        <dbReference type="Pfam" id="PF00688"/>
    </source>
</evidence>
<reference evidence="7 8" key="1">
    <citation type="submission" date="2023-09" db="EMBL/GenBank/DDBJ databases">
        <authorList>
            <person name="Wang M."/>
        </authorList>
    </citation>
    <scope>NUCLEOTIDE SEQUENCE [LARGE SCALE GENOMIC DNA]</scope>
    <source>
        <strain evidence="7">GT-2023</strain>
        <tissue evidence="7">Liver</tissue>
    </source>
</reference>
<dbReference type="Proteomes" id="UP001558613">
    <property type="component" value="Unassembled WGS sequence"/>
</dbReference>
<dbReference type="Pfam" id="PF00688">
    <property type="entry name" value="TGFb_propeptide"/>
    <property type="match status" value="1"/>
</dbReference>
<evidence type="ECO:0000256" key="2">
    <source>
        <dbReference type="ARBA" id="ARBA00006656"/>
    </source>
</evidence>
<dbReference type="InterPro" id="IPR015615">
    <property type="entry name" value="TGF-beta-rel"/>
</dbReference>
<keyword evidence="5" id="KW-1015">Disulfide bond</keyword>
<comment type="subcellular location">
    <subcellularLocation>
        <location evidence="1">Secreted</location>
    </subcellularLocation>
</comment>
<accession>A0ABR3LKQ8</accession>
<dbReference type="PANTHER" id="PTHR11848:SF125">
    <property type="entry name" value="TRANSFORMING GROWTH FACTOR BETA-1 PROPROTEIN"/>
    <property type="match status" value="1"/>
</dbReference>
<evidence type="ECO:0000313" key="8">
    <source>
        <dbReference type="Proteomes" id="UP001558613"/>
    </source>
</evidence>
<gene>
    <name evidence="7" type="ORF">QQF64_017339</name>
</gene>
<protein>
    <recommendedName>
        <fullName evidence="6">TGF-beta propeptide domain-containing protein</fullName>
    </recommendedName>
</protein>
<evidence type="ECO:0000256" key="5">
    <source>
        <dbReference type="ARBA" id="ARBA00023157"/>
    </source>
</evidence>
<keyword evidence="3" id="KW-0964">Secreted</keyword>
<dbReference type="Gene3D" id="2.60.120.970">
    <property type="match status" value="1"/>
</dbReference>
<evidence type="ECO:0000256" key="1">
    <source>
        <dbReference type="ARBA" id="ARBA00004613"/>
    </source>
</evidence>
<proteinExistence type="inferred from homology"/>
<organism evidence="7 8">
    <name type="scientific">Cirrhinus molitorella</name>
    <name type="common">mud carp</name>
    <dbReference type="NCBI Taxonomy" id="172907"/>
    <lineage>
        <taxon>Eukaryota</taxon>
        <taxon>Metazoa</taxon>
        <taxon>Chordata</taxon>
        <taxon>Craniata</taxon>
        <taxon>Vertebrata</taxon>
        <taxon>Euteleostomi</taxon>
        <taxon>Actinopterygii</taxon>
        <taxon>Neopterygii</taxon>
        <taxon>Teleostei</taxon>
        <taxon>Ostariophysi</taxon>
        <taxon>Cypriniformes</taxon>
        <taxon>Cyprinidae</taxon>
        <taxon>Labeoninae</taxon>
        <taxon>Labeonini</taxon>
        <taxon>Cirrhinus</taxon>
    </lineage>
</organism>
<keyword evidence="8" id="KW-1185">Reference proteome</keyword>
<evidence type="ECO:0000256" key="4">
    <source>
        <dbReference type="ARBA" id="ARBA00023030"/>
    </source>
</evidence>
<dbReference type="EMBL" id="JAYMGO010000021">
    <property type="protein sequence ID" value="KAL1252646.1"/>
    <property type="molecule type" value="Genomic_DNA"/>
</dbReference>
<feature type="domain" description="TGF-beta propeptide" evidence="6">
    <location>
        <begin position="9"/>
        <end position="153"/>
    </location>
</feature>
<sequence>MKMKPVSVQAEDEDYFGKEVHKFIIRQAQNGTKHQMTFNVSEMKQSIPDHRLLSQAELRLRLRIQSMDQEQRLELYRGTGDQARYLGTRFVSKELANRWLSFDVKQTLTEWLQGSEEEESLELRLYCGCKTDQQSADKFLFTISGLDKQRGDTANLSEMMAKPLYFGVYLCLSIGTSLASARRKRAVGTEETCDDK</sequence>
<evidence type="ECO:0000256" key="3">
    <source>
        <dbReference type="ARBA" id="ARBA00022525"/>
    </source>
</evidence>
<comment type="similarity">
    <text evidence="2">Belongs to the TGF-beta family.</text>
</comment>
<dbReference type="PRINTS" id="PR01424">
    <property type="entry name" value="TGFBETA1"/>
</dbReference>
<name>A0ABR3LKQ8_9TELE</name>
<dbReference type="PANTHER" id="PTHR11848">
    <property type="entry name" value="TGF-BETA FAMILY"/>
    <property type="match status" value="1"/>
</dbReference>
<dbReference type="InterPro" id="IPR003939">
    <property type="entry name" value="TGFb1"/>
</dbReference>
<comment type="caution">
    <text evidence="7">The sequence shown here is derived from an EMBL/GenBank/DDBJ whole genome shotgun (WGS) entry which is preliminary data.</text>
</comment>
<evidence type="ECO:0000313" key="7">
    <source>
        <dbReference type="EMBL" id="KAL1252646.1"/>
    </source>
</evidence>
<keyword evidence="4" id="KW-0339">Growth factor</keyword>